<proteinExistence type="predicted"/>
<evidence type="ECO:0000313" key="3">
    <source>
        <dbReference type="Proteomes" id="UP000239872"/>
    </source>
</evidence>
<dbReference type="AlphaFoldDB" id="A0A2S7SYN3"/>
<feature type="transmembrane region" description="Helical" evidence="1">
    <location>
        <begin position="30"/>
        <end position="47"/>
    </location>
</feature>
<evidence type="ECO:0000256" key="1">
    <source>
        <dbReference type="SAM" id="Phobius"/>
    </source>
</evidence>
<gene>
    <name evidence="2" type="ORF">CJD36_009635</name>
</gene>
<evidence type="ECO:0000313" key="2">
    <source>
        <dbReference type="EMBL" id="PQJ12039.1"/>
    </source>
</evidence>
<dbReference type="EMBL" id="PPSL01000002">
    <property type="protein sequence ID" value="PQJ12039.1"/>
    <property type="molecule type" value="Genomic_DNA"/>
</dbReference>
<name>A0A2S7SYN3_9BACT</name>
<protein>
    <submittedName>
        <fullName evidence="2">Lmo0937 family membrane protein</fullName>
    </submittedName>
</protein>
<feature type="transmembrane region" description="Helical" evidence="1">
    <location>
        <begin position="7"/>
        <end position="24"/>
    </location>
</feature>
<dbReference type="NCBIfam" id="NF033488">
    <property type="entry name" value="lmo0937_fam_TM"/>
    <property type="match status" value="1"/>
</dbReference>
<keyword evidence="1" id="KW-0812">Transmembrane</keyword>
<dbReference type="RefSeq" id="WP_105038918.1">
    <property type="nucleotide sequence ID" value="NZ_PPSL01000002.1"/>
</dbReference>
<organism evidence="2 3">
    <name type="scientific">Flavipsychrobacter stenotrophus</name>
    <dbReference type="NCBI Taxonomy" id="2077091"/>
    <lineage>
        <taxon>Bacteria</taxon>
        <taxon>Pseudomonadati</taxon>
        <taxon>Bacteroidota</taxon>
        <taxon>Chitinophagia</taxon>
        <taxon>Chitinophagales</taxon>
        <taxon>Chitinophagaceae</taxon>
        <taxon>Flavipsychrobacter</taxon>
    </lineage>
</organism>
<sequence length="53" mass="6000">MALRGILYIVAIILFLGWVAGYFWFRTGVLINILLVLAVVSAIMGFVRKNEEE</sequence>
<reference evidence="2 3" key="1">
    <citation type="submission" date="2018-01" db="EMBL/GenBank/DDBJ databases">
        <title>A novel member of the phylum Bacteroidetes isolated from glacier ice.</title>
        <authorList>
            <person name="Liu Q."/>
            <person name="Xin Y.-H."/>
        </authorList>
    </citation>
    <scope>NUCLEOTIDE SEQUENCE [LARGE SCALE GENOMIC DNA]</scope>
    <source>
        <strain evidence="2 3">RB1R16</strain>
    </source>
</reference>
<dbReference type="InterPro" id="IPR043727">
    <property type="entry name" value="Lmo0937-like"/>
</dbReference>
<keyword evidence="3" id="KW-1185">Reference proteome</keyword>
<comment type="caution">
    <text evidence="2">The sequence shown here is derived from an EMBL/GenBank/DDBJ whole genome shotgun (WGS) entry which is preliminary data.</text>
</comment>
<accession>A0A2S7SYN3</accession>
<dbReference type="Pfam" id="PF18919">
    <property type="entry name" value="DUF5670"/>
    <property type="match status" value="1"/>
</dbReference>
<keyword evidence="1" id="KW-1133">Transmembrane helix</keyword>
<keyword evidence="1" id="KW-0472">Membrane</keyword>
<dbReference type="Proteomes" id="UP000239872">
    <property type="component" value="Unassembled WGS sequence"/>
</dbReference>